<dbReference type="InterPro" id="IPR002742">
    <property type="entry name" value="Desulfoferrodoxin_Fe-bd_dom"/>
</dbReference>
<dbReference type="SUPFAM" id="SSF49367">
    <property type="entry name" value="Superoxide reductase-like"/>
    <property type="match status" value="1"/>
</dbReference>
<evidence type="ECO:0000313" key="8">
    <source>
        <dbReference type="EMBL" id="OUP56979.1"/>
    </source>
</evidence>
<evidence type="ECO:0000313" key="7">
    <source>
        <dbReference type="EMBL" id="MDC0829229.1"/>
    </source>
</evidence>
<reference evidence="8" key="2">
    <citation type="journal article" date="2018" name="BMC Genomics">
        <title>Whole genome sequencing and function prediction of 133 gut anaerobes isolated from chicken caecum in pure cultures.</title>
        <authorList>
            <person name="Medvecky M."/>
            <person name="Cejkova D."/>
            <person name="Polansky O."/>
            <person name="Karasova D."/>
            <person name="Kubasova T."/>
            <person name="Cizek A."/>
            <person name="Rychlik I."/>
        </authorList>
    </citation>
    <scope>NUCLEOTIDE SEQUENCE</scope>
    <source>
        <strain evidence="8">An178</strain>
    </source>
</reference>
<dbReference type="Pfam" id="PF01880">
    <property type="entry name" value="Desulfoferrodox"/>
    <property type="match status" value="1"/>
</dbReference>
<reference evidence="9" key="1">
    <citation type="submission" date="2017-04" db="EMBL/GenBank/DDBJ databases">
        <title>Function of individual gut microbiota members based on whole genome sequencing of pure cultures obtained from chicken caecum.</title>
        <authorList>
            <person name="Medvecky M."/>
            <person name="Cejkova D."/>
            <person name="Polansky O."/>
            <person name="Karasova D."/>
            <person name="Kubasova T."/>
            <person name="Cizek A."/>
            <person name="Rychlik I."/>
        </authorList>
    </citation>
    <scope>NUCLEOTIDE SEQUENCE [LARGE SCALE GENOMIC DNA]</scope>
    <source>
        <strain evidence="9">An178</strain>
    </source>
</reference>
<comment type="caution">
    <text evidence="8">The sequence shown here is derived from an EMBL/GenBank/DDBJ whole genome shotgun (WGS) entry which is preliminary data.</text>
</comment>
<sequence>MNIYKCDVCKTVYEVIDPVDAQREIVCCGKPARLLKAGETDAANEKHVPVVSVEGDKLIINVGSVDHPMTPEHWITSIWAEFADGSIERSGLTPNNKPHTEFDLKGRTGEVTVYEYCNLHGLWKTTITIE</sequence>
<dbReference type="PANTHER" id="PTHR36541:SF1">
    <property type="entry name" value="SUPEROXIDE REDUCTASE-RELATED"/>
    <property type="match status" value="1"/>
</dbReference>
<dbReference type="InterPro" id="IPR036073">
    <property type="entry name" value="Desulfoferrodoxin_Fe-bd_dom_sf"/>
</dbReference>
<evidence type="ECO:0000256" key="1">
    <source>
        <dbReference type="ARBA" id="ARBA00005941"/>
    </source>
</evidence>
<dbReference type="EMBL" id="NFKM01000023">
    <property type="protein sequence ID" value="OUP56979.1"/>
    <property type="molecule type" value="Genomic_DNA"/>
</dbReference>
<dbReference type="Proteomes" id="UP000195447">
    <property type="component" value="Unassembled WGS sequence"/>
</dbReference>
<evidence type="ECO:0000256" key="4">
    <source>
        <dbReference type="ARBA" id="ARBA00022982"/>
    </source>
</evidence>
<evidence type="ECO:0000259" key="6">
    <source>
        <dbReference type="Pfam" id="PF01880"/>
    </source>
</evidence>
<feature type="domain" description="Desulfoferrodoxin ferrous iron-binding" evidence="6">
    <location>
        <begin position="40"/>
        <end position="125"/>
    </location>
</feature>
<evidence type="ECO:0000256" key="2">
    <source>
        <dbReference type="ARBA" id="ARBA00022448"/>
    </source>
</evidence>
<gene>
    <name evidence="8" type="ORF">B5F14_09335</name>
    <name evidence="7" type="ORF">POG00_11035</name>
</gene>
<keyword evidence="3" id="KW-0479">Metal-binding</keyword>
<dbReference type="AlphaFoldDB" id="A0A1Y4LN73"/>
<keyword evidence="5" id="KW-0408">Iron</keyword>
<dbReference type="InterPro" id="IPR051233">
    <property type="entry name" value="Desulfoferrodoxin_SOR"/>
</dbReference>
<keyword evidence="4" id="KW-0249">Electron transport</keyword>
<evidence type="ECO:0000256" key="3">
    <source>
        <dbReference type="ARBA" id="ARBA00022723"/>
    </source>
</evidence>
<keyword evidence="2" id="KW-0813">Transport</keyword>
<dbReference type="EMBL" id="JAQNCK010000043">
    <property type="protein sequence ID" value="MDC0829229.1"/>
    <property type="molecule type" value="Genomic_DNA"/>
</dbReference>
<accession>A0A1Y4LN73</accession>
<protein>
    <submittedName>
        <fullName evidence="7 8">Desulfoferrodoxin</fullName>
    </submittedName>
</protein>
<dbReference type="RefSeq" id="WP_087159116.1">
    <property type="nucleotide sequence ID" value="NZ_CATZRL010000001.1"/>
</dbReference>
<dbReference type="GO" id="GO:0005506">
    <property type="term" value="F:iron ion binding"/>
    <property type="evidence" value="ECO:0007669"/>
    <property type="project" value="InterPro"/>
</dbReference>
<proteinExistence type="inferred from homology"/>
<evidence type="ECO:0000256" key="5">
    <source>
        <dbReference type="ARBA" id="ARBA00023004"/>
    </source>
</evidence>
<dbReference type="Gene3D" id="2.60.40.730">
    <property type="entry name" value="SOR catalytic domain"/>
    <property type="match status" value="1"/>
</dbReference>
<reference evidence="7" key="3">
    <citation type="submission" date="2023-01" db="EMBL/GenBank/DDBJ databases">
        <title>Human gut microbiome strain richness.</title>
        <authorList>
            <person name="Chen-Liaw A."/>
        </authorList>
    </citation>
    <scope>NUCLEOTIDE SEQUENCE</scope>
    <source>
        <strain evidence="7">D55st1_G4_D55t1_190419</strain>
    </source>
</reference>
<name>A0A1Y4LN73_9FIRM</name>
<dbReference type="Proteomes" id="UP001220658">
    <property type="component" value="Unassembled WGS sequence"/>
</dbReference>
<dbReference type="PANTHER" id="PTHR36541">
    <property type="entry name" value="SUPEROXIDE REDUCTASE-RELATED"/>
    <property type="match status" value="1"/>
</dbReference>
<organism evidence="8 9">
    <name type="scientific">Faecalitalea cylindroides</name>
    <dbReference type="NCBI Taxonomy" id="39483"/>
    <lineage>
        <taxon>Bacteria</taxon>
        <taxon>Bacillati</taxon>
        <taxon>Bacillota</taxon>
        <taxon>Erysipelotrichia</taxon>
        <taxon>Erysipelotrichales</taxon>
        <taxon>Erysipelotrichaceae</taxon>
        <taxon>Faecalitalea</taxon>
    </lineage>
</organism>
<evidence type="ECO:0000313" key="9">
    <source>
        <dbReference type="Proteomes" id="UP000195447"/>
    </source>
</evidence>
<comment type="similarity">
    <text evidence="1">Belongs to the desulfoferrodoxin family.</text>
</comment>
<dbReference type="GO" id="GO:0050605">
    <property type="term" value="F:superoxide reductase activity"/>
    <property type="evidence" value="ECO:0007669"/>
    <property type="project" value="UniProtKB-EC"/>
</dbReference>
<keyword evidence="9" id="KW-1185">Reference proteome</keyword>